<dbReference type="GO" id="GO:0005634">
    <property type="term" value="C:nucleus"/>
    <property type="evidence" value="ECO:0007669"/>
    <property type="project" value="UniProtKB-SubCell"/>
</dbReference>
<keyword evidence="7 9" id="KW-0539">Nucleus</keyword>
<accession>A0AAN7LKC0</accession>
<keyword evidence="14" id="KW-1185">Reference proteome</keyword>
<evidence type="ECO:0000256" key="2">
    <source>
        <dbReference type="ARBA" id="ARBA00022473"/>
    </source>
</evidence>
<dbReference type="PANTHER" id="PTHR46998">
    <property type="entry name" value="WUSCHEL-RELATED HOMEOBOX 11"/>
    <property type="match status" value="1"/>
</dbReference>
<dbReference type="InterPro" id="IPR044558">
    <property type="entry name" value="WOX11-like"/>
</dbReference>
<feature type="compositionally biased region" description="Basic and acidic residues" evidence="11">
    <location>
        <begin position="15"/>
        <end position="24"/>
    </location>
</feature>
<dbReference type="Pfam" id="PF00046">
    <property type="entry name" value="Homeodomain"/>
    <property type="match status" value="1"/>
</dbReference>
<evidence type="ECO:0000256" key="4">
    <source>
        <dbReference type="ARBA" id="ARBA00023125"/>
    </source>
</evidence>
<evidence type="ECO:0000256" key="7">
    <source>
        <dbReference type="ARBA" id="ARBA00023242"/>
    </source>
</evidence>
<evidence type="ECO:0000256" key="10">
    <source>
        <dbReference type="RuleBase" id="RU000682"/>
    </source>
</evidence>
<feature type="region of interest" description="Disordered" evidence="11">
    <location>
        <begin position="1"/>
        <end position="30"/>
    </location>
</feature>
<dbReference type="EMBL" id="JAXQNO010000016">
    <property type="protein sequence ID" value="KAK4781687.1"/>
    <property type="molecule type" value="Genomic_DNA"/>
</dbReference>
<keyword evidence="3" id="KW-0805">Transcription regulation</keyword>
<evidence type="ECO:0000259" key="12">
    <source>
        <dbReference type="PROSITE" id="PS50071"/>
    </source>
</evidence>
<keyword evidence="2" id="KW-0217">Developmental protein</keyword>
<dbReference type="Proteomes" id="UP001346149">
    <property type="component" value="Unassembled WGS sequence"/>
</dbReference>
<dbReference type="AlphaFoldDB" id="A0AAN7LKC0"/>
<dbReference type="SUPFAM" id="SSF46689">
    <property type="entry name" value="Homeodomain-like"/>
    <property type="match status" value="1"/>
</dbReference>
<name>A0AAN7LKC0_TRANT</name>
<organism evidence="13 14">
    <name type="scientific">Trapa natans</name>
    <name type="common">Water chestnut</name>
    <dbReference type="NCBI Taxonomy" id="22666"/>
    <lineage>
        <taxon>Eukaryota</taxon>
        <taxon>Viridiplantae</taxon>
        <taxon>Streptophyta</taxon>
        <taxon>Embryophyta</taxon>
        <taxon>Tracheophyta</taxon>
        <taxon>Spermatophyta</taxon>
        <taxon>Magnoliopsida</taxon>
        <taxon>eudicotyledons</taxon>
        <taxon>Gunneridae</taxon>
        <taxon>Pentapetalae</taxon>
        <taxon>rosids</taxon>
        <taxon>malvids</taxon>
        <taxon>Myrtales</taxon>
        <taxon>Lythraceae</taxon>
        <taxon>Trapa</taxon>
    </lineage>
</organism>
<proteinExistence type="inferred from homology"/>
<comment type="subcellular location">
    <subcellularLocation>
        <location evidence="1 9 10">Nucleus</location>
    </subcellularLocation>
</comment>
<feature type="domain" description="Homeobox" evidence="12">
    <location>
        <begin position="20"/>
        <end position="85"/>
    </location>
</feature>
<evidence type="ECO:0000256" key="1">
    <source>
        <dbReference type="ARBA" id="ARBA00004123"/>
    </source>
</evidence>
<gene>
    <name evidence="13" type="ORF">SAY86_015789</name>
</gene>
<dbReference type="PANTHER" id="PTHR46998:SF2">
    <property type="entry name" value="WUSCHEL-RELATED HOMEOBOX 11"/>
    <property type="match status" value="1"/>
</dbReference>
<feature type="DNA-binding region" description="Homeobox" evidence="9">
    <location>
        <begin position="22"/>
        <end position="86"/>
    </location>
</feature>
<dbReference type="Gene3D" id="1.10.10.60">
    <property type="entry name" value="Homeodomain-like"/>
    <property type="match status" value="1"/>
</dbReference>
<sequence length="275" mass="30030">MDDGGTNPYNSGTSNEERCREPTRTRWNPKPEQIMILDSIFNSGMVNPPKEETVRIRRLLERFGPVGDANVFYWFQNRRSRSRRRQRQIQAASVPPGGSDLSNHQNQQSQSHGGAIIQYGEGSSSAACAEGYVPFNDNYYHHYGSLTSNYVSSSSTDLFGSSSSGGDVGAENFLVPGQAGFPVTDPSSGMGMGMGMGMFSMYQSDTLSLPRHSGNITVFMNGVPTHVPACPIEVKAVFGENAIVVQSSGVPLPMNEYGFLMESLKPGQSYFLVQR</sequence>
<dbReference type="SMART" id="SM00389">
    <property type="entry name" value="HOX"/>
    <property type="match status" value="1"/>
</dbReference>
<keyword evidence="4 9" id="KW-0238">DNA-binding</keyword>
<keyword evidence="6" id="KW-0804">Transcription</keyword>
<comment type="similarity">
    <text evidence="8">Belongs to the WUS homeobox family.</text>
</comment>
<reference evidence="13 14" key="1">
    <citation type="journal article" date="2023" name="Hortic Res">
        <title>Pangenome of water caltrop reveals structural variations and asymmetric subgenome divergence after allopolyploidization.</title>
        <authorList>
            <person name="Zhang X."/>
            <person name="Chen Y."/>
            <person name="Wang L."/>
            <person name="Yuan Y."/>
            <person name="Fang M."/>
            <person name="Shi L."/>
            <person name="Lu R."/>
            <person name="Comes H.P."/>
            <person name="Ma Y."/>
            <person name="Chen Y."/>
            <person name="Huang G."/>
            <person name="Zhou Y."/>
            <person name="Zheng Z."/>
            <person name="Qiu Y."/>
        </authorList>
    </citation>
    <scope>NUCLEOTIDE SEQUENCE [LARGE SCALE GENOMIC DNA]</scope>
    <source>
        <strain evidence="13">F231</strain>
    </source>
</reference>
<evidence type="ECO:0000256" key="6">
    <source>
        <dbReference type="ARBA" id="ARBA00023163"/>
    </source>
</evidence>
<dbReference type="InterPro" id="IPR009057">
    <property type="entry name" value="Homeodomain-like_sf"/>
</dbReference>
<evidence type="ECO:0000256" key="8">
    <source>
        <dbReference type="ARBA" id="ARBA00024040"/>
    </source>
</evidence>
<evidence type="ECO:0000313" key="14">
    <source>
        <dbReference type="Proteomes" id="UP001346149"/>
    </source>
</evidence>
<dbReference type="PROSITE" id="PS50071">
    <property type="entry name" value="HOMEOBOX_2"/>
    <property type="match status" value="1"/>
</dbReference>
<evidence type="ECO:0000256" key="3">
    <source>
        <dbReference type="ARBA" id="ARBA00023015"/>
    </source>
</evidence>
<evidence type="ECO:0000256" key="9">
    <source>
        <dbReference type="PROSITE-ProRule" id="PRU00108"/>
    </source>
</evidence>
<dbReference type="GO" id="GO:0003700">
    <property type="term" value="F:DNA-binding transcription factor activity"/>
    <property type="evidence" value="ECO:0007669"/>
    <property type="project" value="InterPro"/>
</dbReference>
<comment type="caution">
    <text evidence="13">The sequence shown here is derived from an EMBL/GenBank/DDBJ whole genome shotgun (WGS) entry which is preliminary data.</text>
</comment>
<feature type="compositionally biased region" description="Low complexity" evidence="11">
    <location>
        <begin position="102"/>
        <end position="112"/>
    </location>
</feature>
<dbReference type="GO" id="GO:0003677">
    <property type="term" value="F:DNA binding"/>
    <property type="evidence" value="ECO:0007669"/>
    <property type="project" value="UniProtKB-UniRule"/>
</dbReference>
<evidence type="ECO:0000313" key="13">
    <source>
        <dbReference type="EMBL" id="KAK4781687.1"/>
    </source>
</evidence>
<evidence type="ECO:0000256" key="11">
    <source>
        <dbReference type="SAM" id="MobiDB-lite"/>
    </source>
</evidence>
<dbReference type="FunFam" id="1.10.10.60:FF:000118">
    <property type="entry name" value="WUSCHEL-related homeobox 11"/>
    <property type="match status" value="1"/>
</dbReference>
<dbReference type="GO" id="GO:0048830">
    <property type="term" value="P:adventitious root development"/>
    <property type="evidence" value="ECO:0007669"/>
    <property type="project" value="InterPro"/>
</dbReference>
<feature type="region of interest" description="Disordered" evidence="11">
    <location>
        <begin position="84"/>
        <end position="112"/>
    </location>
</feature>
<dbReference type="InterPro" id="IPR001356">
    <property type="entry name" value="HD"/>
</dbReference>
<protein>
    <recommendedName>
        <fullName evidence="12">Homeobox domain-containing protein</fullName>
    </recommendedName>
</protein>
<keyword evidence="5 9" id="KW-0371">Homeobox</keyword>
<evidence type="ECO:0000256" key="5">
    <source>
        <dbReference type="ARBA" id="ARBA00023155"/>
    </source>
</evidence>